<accession>A0A3N4JTP2</accession>
<dbReference type="STRING" id="1336337.A0A3N4JTP2"/>
<organism evidence="11 12">
    <name type="scientific">Choiromyces venosus 120613-1</name>
    <dbReference type="NCBI Taxonomy" id="1336337"/>
    <lineage>
        <taxon>Eukaryota</taxon>
        <taxon>Fungi</taxon>
        <taxon>Dikarya</taxon>
        <taxon>Ascomycota</taxon>
        <taxon>Pezizomycotina</taxon>
        <taxon>Pezizomycetes</taxon>
        <taxon>Pezizales</taxon>
        <taxon>Tuberaceae</taxon>
        <taxon>Choiromyces</taxon>
    </lineage>
</organism>
<evidence type="ECO:0000256" key="2">
    <source>
        <dbReference type="ARBA" id="ARBA00009155"/>
    </source>
</evidence>
<dbReference type="AlphaFoldDB" id="A0A3N4JTP2"/>
<evidence type="ECO:0000256" key="3">
    <source>
        <dbReference type="ARBA" id="ARBA00022552"/>
    </source>
</evidence>
<evidence type="ECO:0000256" key="4">
    <source>
        <dbReference type="ARBA" id="ARBA00022835"/>
    </source>
</evidence>
<evidence type="ECO:0000313" key="11">
    <source>
        <dbReference type="EMBL" id="RPA99540.1"/>
    </source>
</evidence>
<dbReference type="CDD" id="cd22525">
    <property type="entry name" value="KH-I_Rrp4_eukar"/>
    <property type="match status" value="1"/>
</dbReference>
<dbReference type="Proteomes" id="UP000276215">
    <property type="component" value="Unassembled WGS sequence"/>
</dbReference>
<keyword evidence="5" id="KW-0694">RNA-binding</keyword>
<dbReference type="GO" id="GO:0071034">
    <property type="term" value="P:CUT catabolic process"/>
    <property type="evidence" value="ECO:0007669"/>
    <property type="project" value="TreeGrafter"/>
</dbReference>
<sequence length="389" mass="41710">MPILILPPQPPQYLFPPEADSDQDDEKVFLDEDGDFVRMASGSAQKRSNVISIVTPGEVVTSDPQWMRGHGTYLLRNKDSSGGGEDPDGEMEGGEDAAGVSGGGASGGSIIATVAGTVQKVNKLLSVKPLRARYAPEIGDLVVGRITEVQSKRWKVDINSTLTAHLLLSSINLPGGILRKRTSTDELQIRTFFSEGDLLVAEVQSLFQDGAASLHTRSLKYGKLRNGYFLKVKAGGIVRSKSHIITLEAANGAGEVDVILGVNGYVWVSKKVTLQAPPGGESITRLEEEASEAIYSNVNEDIAPITRREIARIGNCVRAMVRWNVRVDEEVLNAVYSSALEFDEIGIEDEGSSGGGGAECLEGEMGRRVVQAGMEKVREANLKAGGMIE</sequence>
<keyword evidence="4" id="KW-0271">Exosome</keyword>
<feature type="compositionally biased region" description="Acidic residues" evidence="7">
    <location>
        <begin position="85"/>
        <end position="95"/>
    </location>
</feature>
<dbReference type="Gene3D" id="2.40.50.100">
    <property type="match status" value="1"/>
</dbReference>
<evidence type="ECO:0000259" key="8">
    <source>
        <dbReference type="Pfam" id="PF14382"/>
    </source>
</evidence>
<dbReference type="CDD" id="cd05789">
    <property type="entry name" value="S1_Rrp4"/>
    <property type="match status" value="1"/>
</dbReference>
<dbReference type="SUPFAM" id="SSF54791">
    <property type="entry name" value="Eukaryotic type KH-domain (KH-domain type I)"/>
    <property type="match status" value="1"/>
</dbReference>
<dbReference type="OrthoDB" id="1650at2759"/>
<feature type="compositionally biased region" description="Pro residues" evidence="7">
    <location>
        <begin position="1"/>
        <end position="14"/>
    </location>
</feature>
<proteinExistence type="inferred from homology"/>
<dbReference type="InterPro" id="IPR004088">
    <property type="entry name" value="KH_dom_type_1"/>
</dbReference>
<evidence type="ECO:0000256" key="1">
    <source>
        <dbReference type="ARBA" id="ARBA00004123"/>
    </source>
</evidence>
<dbReference type="GO" id="GO:0071028">
    <property type="term" value="P:nuclear mRNA surveillance"/>
    <property type="evidence" value="ECO:0007669"/>
    <property type="project" value="UniProtKB-ARBA"/>
</dbReference>
<feature type="domain" description="RRP4 S1" evidence="10">
    <location>
        <begin position="133"/>
        <end position="205"/>
    </location>
</feature>
<comment type="subcellular location">
    <subcellularLocation>
        <location evidence="1">Nucleus</location>
    </subcellularLocation>
</comment>
<dbReference type="GO" id="GO:0071051">
    <property type="term" value="P:poly(A)-dependent snoRNA 3'-end processing"/>
    <property type="evidence" value="ECO:0007669"/>
    <property type="project" value="TreeGrafter"/>
</dbReference>
<gene>
    <name evidence="11" type="ORF">L873DRAFT_1806398</name>
</gene>
<feature type="region of interest" description="Disordered" evidence="7">
    <location>
        <begin position="1"/>
        <end position="25"/>
    </location>
</feature>
<feature type="region of interest" description="Disordered" evidence="7">
    <location>
        <begin position="73"/>
        <end position="102"/>
    </location>
</feature>
<dbReference type="Pfam" id="PF14382">
    <property type="entry name" value="ECR1_N"/>
    <property type="match status" value="1"/>
</dbReference>
<dbReference type="InterPro" id="IPR012340">
    <property type="entry name" value="NA-bd_OB-fold"/>
</dbReference>
<dbReference type="Pfam" id="PF21266">
    <property type="entry name" value="S1_RRP4"/>
    <property type="match status" value="1"/>
</dbReference>
<name>A0A3N4JTP2_9PEZI</name>
<dbReference type="GO" id="GO:0003723">
    <property type="term" value="F:RNA binding"/>
    <property type="evidence" value="ECO:0007669"/>
    <property type="project" value="UniProtKB-KW"/>
</dbReference>
<dbReference type="InterPro" id="IPR025721">
    <property type="entry name" value="Exosome_cplx_N_dom"/>
</dbReference>
<evidence type="ECO:0000256" key="5">
    <source>
        <dbReference type="ARBA" id="ARBA00022884"/>
    </source>
</evidence>
<dbReference type="GO" id="GO:0000467">
    <property type="term" value="P:exonucleolytic trimming to generate mature 3'-end of 5.8S rRNA from tricistronic rRNA transcript (SSU-rRNA, 5.8S rRNA, LSU-rRNA)"/>
    <property type="evidence" value="ECO:0007669"/>
    <property type="project" value="TreeGrafter"/>
</dbReference>
<dbReference type="FunFam" id="2.40.50.140:FF:000038">
    <property type="entry name" value="Exosome complex component RRP4"/>
    <property type="match status" value="1"/>
</dbReference>
<dbReference type="InterPro" id="IPR026699">
    <property type="entry name" value="Exosome_RNA_bind1/RRP40/RRP4"/>
</dbReference>
<dbReference type="GO" id="GO:0000177">
    <property type="term" value="C:cytoplasmic exosome (RNase complex)"/>
    <property type="evidence" value="ECO:0007669"/>
    <property type="project" value="TreeGrafter"/>
</dbReference>
<dbReference type="InterPro" id="IPR048565">
    <property type="entry name" value="S1_RRP4"/>
</dbReference>
<evidence type="ECO:0000256" key="6">
    <source>
        <dbReference type="ARBA" id="ARBA00023242"/>
    </source>
</evidence>
<protein>
    <submittedName>
        <fullName evidence="11">Uncharacterized protein</fullName>
    </submittedName>
</protein>
<comment type="similarity">
    <text evidence="2">Belongs to the RRP4 family.</text>
</comment>
<dbReference type="GO" id="GO:0000176">
    <property type="term" value="C:nuclear exosome (RNase complex)"/>
    <property type="evidence" value="ECO:0007669"/>
    <property type="project" value="UniProtKB-ARBA"/>
</dbReference>
<feature type="domain" description="Exosome complex component N-terminal" evidence="8">
    <location>
        <begin position="53"/>
        <end position="74"/>
    </location>
</feature>
<dbReference type="GO" id="GO:0034475">
    <property type="term" value="P:U4 snRNA 3'-end processing"/>
    <property type="evidence" value="ECO:0007669"/>
    <property type="project" value="TreeGrafter"/>
</dbReference>
<dbReference type="GO" id="GO:0071038">
    <property type="term" value="P:TRAMP-dependent tRNA surveillance pathway"/>
    <property type="evidence" value="ECO:0007669"/>
    <property type="project" value="TreeGrafter"/>
</dbReference>
<dbReference type="PANTHER" id="PTHR21321">
    <property type="entry name" value="PNAS-3 RELATED"/>
    <property type="match status" value="1"/>
</dbReference>
<evidence type="ECO:0000313" key="12">
    <source>
        <dbReference type="Proteomes" id="UP000276215"/>
    </source>
</evidence>
<evidence type="ECO:0000259" key="10">
    <source>
        <dbReference type="Pfam" id="PF21266"/>
    </source>
</evidence>
<dbReference type="GO" id="GO:0071035">
    <property type="term" value="P:nuclear polyadenylation-dependent rRNA catabolic process"/>
    <property type="evidence" value="ECO:0007669"/>
    <property type="project" value="TreeGrafter"/>
</dbReference>
<dbReference type="Pfam" id="PF15985">
    <property type="entry name" value="KH_6"/>
    <property type="match status" value="1"/>
</dbReference>
<dbReference type="EMBL" id="ML120386">
    <property type="protein sequence ID" value="RPA99540.1"/>
    <property type="molecule type" value="Genomic_DNA"/>
</dbReference>
<reference evidence="11 12" key="1">
    <citation type="journal article" date="2018" name="Nat. Ecol. Evol.">
        <title>Pezizomycetes genomes reveal the molecular basis of ectomycorrhizal truffle lifestyle.</title>
        <authorList>
            <person name="Murat C."/>
            <person name="Payen T."/>
            <person name="Noel B."/>
            <person name="Kuo A."/>
            <person name="Morin E."/>
            <person name="Chen J."/>
            <person name="Kohler A."/>
            <person name="Krizsan K."/>
            <person name="Balestrini R."/>
            <person name="Da Silva C."/>
            <person name="Montanini B."/>
            <person name="Hainaut M."/>
            <person name="Levati E."/>
            <person name="Barry K.W."/>
            <person name="Belfiori B."/>
            <person name="Cichocki N."/>
            <person name="Clum A."/>
            <person name="Dockter R.B."/>
            <person name="Fauchery L."/>
            <person name="Guy J."/>
            <person name="Iotti M."/>
            <person name="Le Tacon F."/>
            <person name="Lindquist E.A."/>
            <person name="Lipzen A."/>
            <person name="Malagnac F."/>
            <person name="Mello A."/>
            <person name="Molinier V."/>
            <person name="Miyauchi S."/>
            <person name="Poulain J."/>
            <person name="Riccioni C."/>
            <person name="Rubini A."/>
            <person name="Sitrit Y."/>
            <person name="Splivallo R."/>
            <person name="Traeger S."/>
            <person name="Wang M."/>
            <person name="Zifcakova L."/>
            <person name="Wipf D."/>
            <person name="Zambonelli A."/>
            <person name="Paolocci F."/>
            <person name="Nowrousian M."/>
            <person name="Ottonello S."/>
            <person name="Baldrian P."/>
            <person name="Spatafora J.W."/>
            <person name="Henrissat B."/>
            <person name="Nagy L.G."/>
            <person name="Aury J.M."/>
            <person name="Wincker P."/>
            <person name="Grigoriev I.V."/>
            <person name="Bonfante P."/>
            <person name="Martin F.M."/>
        </authorList>
    </citation>
    <scope>NUCLEOTIDE SEQUENCE [LARGE SCALE GENOMIC DNA]</scope>
    <source>
        <strain evidence="11 12">120613-1</strain>
    </source>
</reference>
<keyword evidence="3" id="KW-0698">rRNA processing</keyword>
<dbReference type="PANTHER" id="PTHR21321:SF4">
    <property type="entry name" value="EXOSOME COMPLEX COMPONENT RRP4"/>
    <property type="match status" value="1"/>
</dbReference>
<evidence type="ECO:0000259" key="9">
    <source>
        <dbReference type="Pfam" id="PF15985"/>
    </source>
</evidence>
<dbReference type="InterPro" id="IPR036612">
    <property type="entry name" value="KH_dom_type_1_sf"/>
</dbReference>
<evidence type="ECO:0000256" key="7">
    <source>
        <dbReference type="SAM" id="MobiDB-lite"/>
    </source>
</evidence>
<feature type="domain" description="K Homology" evidence="9">
    <location>
        <begin position="227"/>
        <end position="272"/>
    </location>
</feature>
<dbReference type="Gene3D" id="2.40.50.140">
    <property type="entry name" value="Nucleic acid-binding proteins"/>
    <property type="match status" value="1"/>
</dbReference>
<dbReference type="SUPFAM" id="SSF50249">
    <property type="entry name" value="Nucleic acid-binding proteins"/>
    <property type="match status" value="1"/>
</dbReference>
<keyword evidence="6" id="KW-0539">Nucleus</keyword>
<keyword evidence="12" id="KW-1185">Reference proteome</keyword>